<proteinExistence type="inferred from homology"/>
<dbReference type="Gene3D" id="3.20.20.80">
    <property type="entry name" value="Glycosidases"/>
    <property type="match status" value="1"/>
</dbReference>
<protein>
    <recommendedName>
        <fullName evidence="9">Endoglucanase</fullName>
    </recommendedName>
</protein>
<reference evidence="7 8" key="1">
    <citation type="submission" date="2023-07" db="EMBL/GenBank/DDBJ databases">
        <title>Genomic Encyclopedia of Type Strains, Phase IV (KMG-IV): sequencing the most valuable type-strain genomes for metagenomic binning, comparative biology and taxonomic classification.</title>
        <authorList>
            <person name="Goeker M."/>
        </authorList>
    </citation>
    <scope>NUCLEOTIDE SEQUENCE [LARGE SCALE GENOMIC DNA]</scope>
    <source>
        <strain evidence="7 8">DSM 18695</strain>
    </source>
</reference>
<evidence type="ECO:0000256" key="1">
    <source>
        <dbReference type="ARBA" id="ARBA00005641"/>
    </source>
</evidence>
<comment type="caution">
    <text evidence="7">The sequence shown here is derived from an EMBL/GenBank/DDBJ whole genome shotgun (WGS) entry which is preliminary data.</text>
</comment>
<dbReference type="Pfam" id="PF00150">
    <property type="entry name" value="Cellulase"/>
    <property type="match status" value="1"/>
</dbReference>
<feature type="domain" description="Glycoside hydrolase family 5" evidence="5">
    <location>
        <begin position="56"/>
        <end position="251"/>
    </location>
</feature>
<keyword evidence="8" id="KW-1185">Reference proteome</keyword>
<feature type="domain" description="Glycoside hydrolase family 5 C-terminal" evidence="6">
    <location>
        <begin position="542"/>
        <end position="605"/>
    </location>
</feature>
<dbReference type="Gene3D" id="2.60.40.1180">
    <property type="entry name" value="Golgi alpha-mannosidase II"/>
    <property type="match status" value="1"/>
</dbReference>
<evidence type="ECO:0000259" key="5">
    <source>
        <dbReference type="Pfam" id="PF00150"/>
    </source>
</evidence>
<name>A0ABU0IWT0_9CAUL</name>
<comment type="similarity">
    <text evidence="1 4">Belongs to the glycosyl hydrolase 5 (cellulase A) family.</text>
</comment>
<dbReference type="InterPro" id="IPR052066">
    <property type="entry name" value="Glycosphingolipid_Hydrolases"/>
</dbReference>
<evidence type="ECO:0000259" key="6">
    <source>
        <dbReference type="Pfam" id="PF18564"/>
    </source>
</evidence>
<gene>
    <name evidence="7" type="ORF">QO010_004256</name>
</gene>
<dbReference type="SUPFAM" id="SSF51445">
    <property type="entry name" value="(Trans)glycosidases"/>
    <property type="match status" value="1"/>
</dbReference>
<sequence>MTQPDIRVSGPYFLDRHGRQMTLRGVNLGGDCKVPWPGGGTENPSDFSDHRTVSFIGRPFPLDEADAHLARIKGWGFNTLRLLTVWEAVEHAGPGQYDEAYLDYFAAVVRKAGEHGLAVFIDFHQDVWARMSGGDGAPGWTFEAVGLDFGRFHASETAIVMQNAYDYGDPTGRQASYPTMVWSSNYRLPANGAMWSLFWGGRTFTPEFEIDGVNIQDHLQGCYLGAMDAVAERVAGLSNVIGFDSLNEPGTGWVGLPLTRRHLERDAINPLPPPQGPALSPLDGLKMLSGQSVTVPLIGRGEDGKAAVVGERTLNAKGVRAWADGRDCPFQAAGVWENEEAFQAVDITEDAYAPFFAKVAATLRARNPGWALFAEMDPYASIVGRTFPKALPENTVNASHWYDSRLLHSKDYDASTDPAVTSARYVRQMNHFRQESTEMNGGAPTLIGEFGIPYDLDHAEAYQAWDRGERDGIWAKHEAALSAMYDALDQLQIHSTQWNYTASNGNDLRIGDRWNQEDLSIYSADQVEQGKDGARALAGFCRPYAQAVQGRLVEVKFDRATGEFRLTWDADPSIAQPTEVYVAAVQFPRGFELEASGCEAKIEGNKVFATASGAGRAELVLRRK</sequence>
<evidence type="ECO:0008006" key="9">
    <source>
        <dbReference type="Google" id="ProtNLM"/>
    </source>
</evidence>
<dbReference type="EMBL" id="JAUSVS010000011">
    <property type="protein sequence ID" value="MDQ0466463.1"/>
    <property type="molecule type" value="Genomic_DNA"/>
</dbReference>
<dbReference type="InterPro" id="IPR001547">
    <property type="entry name" value="Glyco_hydro_5"/>
</dbReference>
<dbReference type="InterPro" id="IPR013780">
    <property type="entry name" value="Glyco_hydro_b"/>
</dbReference>
<evidence type="ECO:0000256" key="2">
    <source>
        <dbReference type="ARBA" id="ARBA00022801"/>
    </source>
</evidence>
<dbReference type="RefSeq" id="WP_307352563.1">
    <property type="nucleotide sequence ID" value="NZ_JAUSVS010000011.1"/>
</dbReference>
<organism evidence="7 8">
    <name type="scientific">Caulobacter ginsengisoli</name>
    <dbReference type="NCBI Taxonomy" id="400775"/>
    <lineage>
        <taxon>Bacteria</taxon>
        <taxon>Pseudomonadati</taxon>
        <taxon>Pseudomonadota</taxon>
        <taxon>Alphaproteobacteria</taxon>
        <taxon>Caulobacterales</taxon>
        <taxon>Caulobacteraceae</taxon>
        <taxon>Caulobacter</taxon>
    </lineage>
</organism>
<keyword evidence="2 4" id="KW-0378">Hydrolase</keyword>
<dbReference type="PANTHER" id="PTHR31308:SF5">
    <property type="entry name" value="ERGOSTERYL-BETA-GLUCOSIDASE"/>
    <property type="match status" value="1"/>
</dbReference>
<accession>A0ABU0IWT0</accession>
<dbReference type="Pfam" id="PF18564">
    <property type="entry name" value="Glyco_hydro_5_C"/>
    <property type="match status" value="1"/>
</dbReference>
<evidence type="ECO:0000256" key="3">
    <source>
        <dbReference type="ARBA" id="ARBA00023295"/>
    </source>
</evidence>
<dbReference type="InterPro" id="IPR017853">
    <property type="entry name" value="GH"/>
</dbReference>
<evidence type="ECO:0000313" key="7">
    <source>
        <dbReference type="EMBL" id="MDQ0466463.1"/>
    </source>
</evidence>
<dbReference type="PANTHER" id="PTHR31308">
    <property type="match status" value="1"/>
</dbReference>
<dbReference type="Proteomes" id="UP001228905">
    <property type="component" value="Unassembled WGS sequence"/>
</dbReference>
<dbReference type="InterPro" id="IPR041036">
    <property type="entry name" value="GH5_C"/>
</dbReference>
<keyword evidence="3 4" id="KW-0326">Glycosidase</keyword>
<evidence type="ECO:0000313" key="8">
    <source>
        <dbReference type="Proteomes" id="UP001228905"/>
    </source>
</evidence>
<evidence type="ECO:0000256" key="4">
    <source>
        <dbReference type="RuleBase" id="RU361153"/>
    </source>
</evidence>